<sequence length="142" mass="15926">MPTDTRHVLHTIHTATNDILSGYDTMVERAEPEILPTVRDLQRMHREHAAAQANWLSRFAESGEDDESFQGSVNQAVVTIRDWITGLDENALSAVRDGEQKLLDVYDSTMTDWTVDGDADISDGLTRQFAEIEDKVAALPER</sequence>
<gene>
    <name evidence="2" type="ORF">SAMN05444339_102105</name>
</gene>
<dbReference type="EMBL" id="FQUE01000002">
    <property type="protein sequence ID" value="SHE80295.1"/>
    <property type="molecule type" value="Genomic_DNA"/>
</dbReference>
<dbReference type="InterPro" id="IPR012347">
    <property type="entry name" value="Ferritin-like"/>
</dbReference>
<organism evidence="2 3">
    <name type="scientific">Loktanella atrilutea</name>
    <dbReference type="NCBI Taxonomy" id="366533"/>
    <lineage>
        <taxon>Bacteria</taxon>
        <taxon>Pseudomonadati</taxon>
        <taxon>Pseudomonadota</taxon>
        <taxon>Alphaproteobacteria</taxon>
        <taxon>Rhodobacterales</taxon>
        <taxon>Roseobacteraceae</taxon>
        <taxon>Loktanella</taxon>
    </lineage>
</organism>
<feature type="domain" description="DUF2383" evidence="1">
    <location>
        <begin position="5"/>
        <end position="111"/>
    </location>
</feature>
<reference evidence="3" key="1">
    <citation type="submission" date="2016-11" db="EMBL/GenBank/DDBJ databases">
        <authorList>
            <person name="Varghese N."/>
            <person name="Submissions S."/>
        </authorList>
    </citation>
    <scope>NUCLEOTIDE SEQUENCE [LARGE SCALE GENOMIC DNA]</scope>
    <source>
        <strain evidence="3">DSM 29326</strain>
    </source>
</reference>
<dbReference type="Gene3D" id="1.20.1260.10">
    <property type="match status" value="1"/>
</dbReference>
<dbReference type="OrthoDB" id="7857789at2"/>
<dbReference type="RefSeq" id="WP_084114148.1">
    <property type="nucleotide sequence ID" value="NZ_FQUE01000002.1"/>
</dbReference>
<accession>A0A1M4WGI4</accession>
<protein>
    <recommendedName>
        <fullName evidence="1">DUF2383 domain-containing protein</fullName>
    </recommendedName>
</protein>
<evidence type="ECO:0000259" key="1">
    <source>
        <dbReference type="Pfam" id="PF09537"/>
    </source>
</evidence>
<dbReference type="AlphaFoldDB" id="A0A1M4WGI4"/>
<evidence type="ECO:0000313" key="2">
    <source>
        <dbReference type="EMBL" id="SHE80295.1"/>
    </source>
</evidence>
<dbReference type="Proteomes" id="UP000183987">
    <property type="component" value="Unassembled WGS sequence"/>
</dbReference>
<evidence type="ECO:0000313" key="3">
    <source>
        <dbReference type="Proteomes" id="UP000183987"/>
    </source>
</evidence>
<dbReference type="Pfam" id="PF09537">
    <property type="entry name" value="DUF2383"/>
    <property type="match status" value="1"/>
</dbReference>
<proteinExistence type="predicted"/>
<dbReference type="STRING" id="366533.SAMN05444339_102105"/>
<dbReference type="InterPro" id="IPR019052">
    <property type="entry name" value="DUF2383"/>
</dbReference>
<keyword evidence="3" id="KW-1185">Reference proteome</keyword>
<name>A0A1M4WGI4_LOKAT</name>